<dbReference type="RefSeq" id="WP_022443230.1">
    <property type="nucleotide sequence ID" value="NZ_BGZJ01000001.1"/>
</dbReference>
<evidence type="ECO:0000256" key="5">
    <source>
        <dbReference type="ARBA" id="ARBA00022737"/>
    </source>
</evidence>
<name>A0A388SEL1_9BURK</name>
<keyword evidence="2 8" id="KW-0444">Lipid biosynthesis</keyword>
<dbReference type="Gene3D" id="2.160.10.10">
    <property type="entry name" value="Hexapeptide repeat proteins"/>
    <property type="match status" value="1"/>
</dbReference>
<evidence type="ECO:0000256" key="3">
    <source>
        <dbReference type="ARBA" id="ARBA00022556"/>
    </source>
</evidence>
<evidence type="ECO:0000259" key="9">
    <source>
        <dbReference type="Pfam" id="PF13720"/>
    </source>
</evidence>
<organism evidence="10 11">
    <name type="scientific">Mesosutterella multiformis</name>
    <dbReference type="NCBI Taxonomy" id="2259133"/>
    <lineage>
        <taxon>Bacteria</taxon>
        <taxon>Pseudomonadati</taxon>
        <taxon>Pseudomonadota</taxon>
        <taxon>Betaproteobacteria</taxon>
        <taxon>Burkholderiales</taxon>
        <taxon>Sutterellaceae</taxon>
        <taxon>Mesosutterella</taxon>
    </lineage>
</organism>
<evidence type="ECO:0000256" key="1">
    <source>
        <dbReference type="ARBA" id="ARBA00022490"/>
    </source>
</evidence>
<comment type="caution">
    <text evidence="10">The sequence shown here is derived from an EMBL/GenBank/DDBJ whole genome shotgun (WGS) entry which is preliminary data.</text>
</comment>
<evidence type="ECO:0000256" key="2">
    <source>
        <dbReference type="ARBA" id="ARBA00022516"/>
    </source>
</evidence>
<evidence type="ECO:0000256" key="4">
    <source>
        <dbReference type="ARBA" id="ARBA00022679"/>
    </source>
</evidence>
<dbReference type="Proteomes" id="UP000266091">
    <property type="component" value="Unassembled WGS sequence"/>
</dbReference>
<dbReference type="PROSITE" id="PS00101">
    <property type="entry name" value="HEXAPEP_TRANSFERASES"/>
    <property type="match status" value="2"/>
</dbReference>
<dbReference type="GO" id="GO:0016020">
    <property type="term" value="C:membrane"/>
    <property type="evidence" value="ECO:0007669"/>
    <property type="project" value="GOC"/>
</dbReference>
<dbReference type="Gene3D" id="1.20.1180.10">
    <property type="entry name" value="Udp N-acetylglucosamine O-acyltransferase, C-terminal domain"/>
    <property type="match status" value="1"/>
</dbReference>
<dbReference type="UniPathway" id="UPA00359">
    <property type="reaction ID" value="UER00477"/>
</dbReference>
<reference evidence="10 11" key="1">
    <citation type="journal article" date="2018" name="Int. J. Syst. Evol. Microbiol.">
        <title>Mesosutterella multiformis gen. nov., sp. nov., a member of the family Sutterellaceae and Sutterella megalosphaeroides sp. nov., isolated from human faeces.</title>
        <authorList>
            <person name="Sakamoto M."/>
            <person name="Ikeyama N."/>
            <person name="Kunihiro T."/>
            <person name="Iino T."/>
            <person name="Yuki M."/>
            <person name="Ohkuma M."/>
        </authorList>
    </citation>
    <scope>NUCLEOTIDE SEQUENCE [LARGE SCALE GENOMIC DNA]</scope>
    <source>
        <strain evidence="10 11">4NBBH2</strain>
    </source>
</reference>
<keyword evidence="3 8" id="KW-0441">Lipid A biosynthesis</keyword>
<dbReference type="InterPro" id="IPR029098">
    <property type="entry name" value="Acetyltransf_C"/>
</dbReference>
<dbReference type="OrthoDB" id="9807278at2"/>
<dbReference type="PIRSF" id="PIRSF000456">
    <property type="entry name" value="UDP-GlcNAc_acltr"/>
    <property type="match status" value="1"/>
</dbReference>
<comment type="catalytic activity">
    <reaction evidence="8">
        <text>a (3R)-hydroxyacyl-[ACP] + UDP-N-acetyl-alpha-D-glucosamine = a UDP-3-O-[(3R)-3-hydroxyacyl]-N-acetyl-alpha-D-glucosamine + holo-[ACP]</text>
        <dbReference type="Rhea" id="RHEA:67812"/>
        <dbReference type="Rhea" id="RHEA-COMP:9685"/>
        <dbReference type="Rhea" id="RHEA-COMP:9945"/>
        <dbReference type="ChEBI" id="CHEBI:57705"/>
        <dbReference type="ChEBI" id="CHEBI:64479"/>
        <dbReference type="ChEBI" id="CHEBI:78827"/>
        <dbReference type="ChEBI" id="CHEBI:173225"/>
        <dbReference type="EC" id="2.3.1.129"/>
    </reaction>
</comment>
<dbReference type="NCBIfam" id="TIGR01852">
    <property type="entry name" value="lipid_A_lpxA"/>
    <property type="match status" value="1"/>
</dbReference>
<comment type="function">
    <text evidence="8">Involved in the biosynthesis of lipid A, a phosphorylated glycolipid that anchors the lipopolysaccharide to the outer membrane of the cell.</text>
</comment>
<evidence type="ECO:0000313" key="11">
    <source>
        <dbReference type="Proteomes" id="UP000266091"/>
    </source>
</evidence>
<dbReference type="InterPro" id="IPR037157">
    <property type="entry name" value="Acetyltransf_C_sf"/>
</dbReference>
<dbReference type="PANTHER" id="PTHR43480">
    <property type="entry name" value="ACYL-[ACYL-CARRIER-PROTEIN]--UDP-N-ACETYLGLUCOSAMINE O-ACYLTRANSFERASE"/>
    <property type="match status" value="1"/>
</dbReference>
<sequence>MTKIHPMSVVDPSAELAEDVEIGPFCVVGPKVKIGSGTVLISHVSVTGRTTIGERNQIYPGACIGCTPQDKKYAGEDTALEIGDENVIRENCTMSIGTAQDQGITRVGSRGLYMVNVHVAHDCQVGNDVIFANNVGLAGHVHVKDFAIVGGQAGVHQFVHIGEHAMVGGGSIVVRDVPPFVICSGYPAAPHGLNSIGLRRRGFTAAQFAVLKQCYHVVYRENLTVAEASDRMKELEKANPADEALIELFRQAVSESPRGIIR</sequence>
<comment type="subunit">
    <text evidence="8">Homotrimer.</text>
</comment>
<dbReference type="SUPFAM" id="SSF51161">
    <property type="entry name" value="Trimeric LpxA-like enzymes"/>
    <property type="match status" value="1"/>
</dbReference>
<protein>
    <recommendedName>
        <fullName evidence="8">Acyl-[acyl-carrier-protein]--UDP-N-acetylglucosamine O-acyltransferase</fullName>
        <shortName evidence="8">UDP-N-acetylglucosamine acyltransferase</shortName>
        <ecNumber evidence="8">2.3.1.129</ecNumber>
    </recommendedName>
</protein>
<accession>A0A401LNB3</accession>
<keyword evidence="5 8" id="KW-0677">Repeat</keyword>
<dbReference type="InterPro" id="IPR011004">
    <property type="entry name" value="Trimer_LpxA-like_sf"/>
</dbReference>
<accession>A0A388SEL1</accession>
<dbReference type="EMBL" id="BGZJ01000001">
    <property type="protein sequence ID" value="GBO93860.1"/>
    <property type="molecule type" value="Genomic_DNA"/>
</dbReference>
<dbReference type="InterPro" id="IPR018357">
    <property type="entry name" value="Hexapep_transf_CS"/>
</dbReference>
<dbReference type="AlphaFoldDB" id="A0A388SEL1"/>
<evidence type="ECO:0000313" key="10">
    <source>
        <dbReference type="EMBL" id="GBO93860.1"/>
    </source>
</evidence>
<dbReference type="GO" id="GO:0008780">
    <property type="term" value="F:acyl-[acyl-carrier-protein]-UDP-N-acetylglucosamine O-acyltransferase activity"/>
    <property type="evidence" value="ECO:0007669"/>
    <property type="project" value="UniProtKB-UniRule"/>
</dbReference>
<dbReference type="InterPro" id="IPR010137">
    <property type="entry name" value="Lipid_A_LpxA"/>
</dbReference>
<dbReference type="HAMAP" id="MF_00387">
    <property type="entry name" value="LpxA"/>
    <property type="match status" value="1"/>
</dbReference>
<dbReference type="GO" id="GO:0009245">
    <property type="term" value="P:lipid A biosynthetic process"/>
    <property type="evidence" value="ECO:0007669"/>
    <property type="project" value="UniProtKB-UniRule"/>
</dbReference>
<evidence type="ECO:0000256" key="7">
    <source>
        <dbReference type="ARBA" id="ARBA00023315"/>
    </source>
</evidence>
<evidence type="ECO:0000256" key="8">
    <source>
        <dbReference type="HAMAP-Rule" id="MF_00387"/>
    </source>
</evidence>
<dbReference type="Pfam" id="PF13720">
    <property type="entry name" value="Acetyltransf_11"/>
    <property type="match status" value="1"/>
</dbReference>
<comment type="similarity">
    <text evidence="8">Belongs to the transferase hexapeptide repeat family. LpxA subfamily.</text>
</comment>
<dbReference type="EC" id="2.3.1.129" evidence="8"/>
<evidence type="ECO:0000256" key="6">
    <source>
        <dbReference type="ARBA" id="ARBA00023098"/>
    </source>
</evidence>
<keyword evidence="4 8" id="KW-0808">Transferase</keyword>
<keyword evidence="7 8" id="KW-0012">Acyltransferase</keyword>
<dbReference type="NCBIfam" id="NF003657">
    <property type="entry name" value="PRK05289.1"/>
    <property type="match status" value="1"/>
</dbReference>
<comment type="subcellular location">
    <subcellularLocation>
        <location evidence="8">Cytoplasm</location>
    </subcellularLocation>
</comment>
<keyword evidence="6 8" id="KW-0443">Lipid metabolism</keyword>
<keyword evidence="1 8" id="KW-0963">Cytoplasm</keyword>
<dbReference type="GO" id="GO:0005737">
    <property type="term" value="C:cytoplasm"/>
    <property type="evidence" value="ECO:0007669"/>
    <property type="project" value="UniProtKB-SubCell"/>
</dbReference>
<comment type="pathway">
    <text evidence="8">Glycolipid biosynthesis; lipid IV(A) biosynthesis; lipid IV(A) from (3R)-3-hydroxytetradecanoyl-[acyl-carrier-protein] and UDP-N-acetyl-alpha-D-glucosamine: step 1/6.</text>
</comment>
<dbReference type="CDD" id="cd03351">
    <property type="entry name" value="LbH_UDP-GlcNAc_AT"/>
    <property type="match status" value="1"/>
</dbReference>
<dbReference type="PANTHER" id="PTHR43480:SF1">
    <property type="entry name" value="ACYL-[ACYL-CARRIER-PROTEIN]--UDP-N-ACETYLGLUCOSAMINE O-ACYLTRANSFERASE, MITOCHONDRIAL-RELATED"/>
    <property type="match status" value="1"/>
</dbReference>
<feature type="domain" description="UDP N-acetylglucosamine O-acyltransferase C-terminal" evidence="9">
    <location>
        <begin position="176"/>
        <end position="261"/>
    </location>
</feature>
<gene>
    <name evidence="8 10" type="primary">lpxA</name>
    <name evidence="10" type="ORF">MESMUL_12140</name>
</gene>
<proteinExistence type="inferred from homology"/>
<keyword evidence="11" id="KW-1185">Reference proteome</keyword>